<dbReference type="PROSITE" id="PS50005">
    <property type="entry name" value="TPR"/>
    <property type="match status" value="6"/>
</dbReference>
<evidence type="ECO:0000256" key="4">
    <source>
        <dbReference type="SAM" id="MobiDB-lite"/>
    </source>
</evidence>
<keyword evidence="1" id="KW-0677">Repeat</keyword>
<keyword evidence="5" id="KW-0732">Signal</keyword>
<feature type="repeat" description="TPR" evidence="3">
    <location>
        <begin position="452"/>
        <end position="485"/>
    </location>
</feature>
<evidence type="ECO:0000313" key="6">
    <source>
        <dbReference type="EMBL" id="QDS97130.1"/>
    </source>
</evidence>
<gene>
    <name evidence="6" type="primary">yrrB_1</name>
    <name evidence="6" type="ORF">HG15A2_03900</name>
</gene>
<accession>A0A517MQG6</accession>
<dbReference type="Proteomes" id="UP000319852">
    <property type="component" value="Chromosome"/>
</dbReference>
<evidence type="ECO:0000256" key="1">
    <source>
        <dbReference type="ARBA" id="ARBA00022737"/>
    </source>
</evidence>
<dbReference type="RefSeq" id="WP_145057266.1">
    <property type="nucleotide sequence ID" value="NZ_CP036263.1"/>
</dbReference>
<reference evidence="6 7" key="1">
    <citation type="submission" date="2019-02" db="EMBL/GenBank/DDBJ databases">
        <title>Deep-cultivation of Planctomycetes and their phenomic and genomic characterization uncovers novel biology.</title>
        <authorList>
            <person name="Wiegand S."/>
            <person name="Jogler M."/>
            <person name="Boedeker C."/>
            <person name="Pinto D."/>
            <person name="Vollmers J."/>
            <person name="Rivas-Marin E."/>
            <person name="Kohn T."/>
            <person name="Peeters S.H."/>
            <person name="Heuer A."/>
            <person name="Rast P."/>
            <person name="Oberbeckmann S."/>
            <person name="Bunk B."/>
            <person name="Jeske O."/>
            <person name="Meyerdierks A."/>
            <person name="Storesund J.E."/>
            <person name="Kallscheuer N."/>
            <person name="Luecker S."/>
            <person name="Lage O.M."/>
            <person name="Pohl T."/>
            <person name="Merkel B.J."/>
            <person name="Hornburger P."/>
            <person name="Mueller R.-W."/>
            <person name="Bruemmer F."/>
            <person name="Labrenz M."/>
            <person name="Spormann A.M."/>
            <person name="Op den Camp H."/>
            <person name="Overmann J."/>
            <person name="Amann R."/>
            <person name="Jetten M.S.M."/>
            <person name="Mascher T."/>
            <person name="Medema M.H."/>
            <person name="Devos D.P."/>
            <person name="Kaster A.-K."/>
            <person name="Ovreas L."/>
            <person name="Rohde M."/>
            <person name="Galperin M.Y."/>
            <person name="Jogler C."/>
        </authorList>
    </citation>
    <scope>NUCLEOTIDE SEQUENCE [LARGE SCALE GENOMIC DNA]</scope>
    <source>
        <strain evidence="6 7">HG15A2</strain>
    </source>
</reference>
<evidence type="ECO:0000313" key="7">
    <source>
        <dbReference type="Proteomes" id="UP000319852"/>
    </source>
</evidence>
<feature type="repeat" description="TPR" evidence="3">
    <location>
        <begin position="80"/>
        <end position="113"/>
    </location>
</feature>
<dbReference type="PANTHER" id="PTHR44858">
    <property type="entry name" value="TETRATRICOPEPTIDE REPEAT PROTEIN 6"/>
    <property type="match status" value="1"/>
</dbReference>
<dbReference type="SUPFAM" id="SSF48452">
    <property type="entry name" value="TPR-like"/>
    <property type="match status" value="3"/>
</dbReference>
<evidence type="ECO:0000256" key="3">
    <source>
        <dbReference type="PROSITE-ProRule" id="PRU00339"/>
    </source>
</evidence>
<dbReference type="Pfam" id="PF13181">
    <property type="entry name" value="TPR_8"/>
    <property type="match status" value="2"/>
</dbReference>
<dbReference type="PROSITE" id="PS50293">
    <property type="entry name" value="TPR_REGION"/>
    <property type="match status" value="1"/>
</dbReference>
<protein>
    <submittedName>
        <fullName evidence="6">TPR repeat-containing protein YrrB</fullName>
    </submittedName>
</protein>
<feature type="repeat" description="TPR" evidence="3">
    <location>
        <begin position="183"/>
        <end position="216"/>
    </location>
</feature>
<feature type="repeat" description="TPR" evidence="3">
    <location>
        <begin position="114"/>
        <end position="147"/>
    </location>
</feature>
<evidence type="ECO:0000256" key="2">
    <source>
        <dbReference type="ARBA" id="ARBA00022803"/>
    </source>
</evidence>
<feature type="repeat" description="TPR" evidence="3">
    <location>
        <begin position="384"/>
        <end position="417"/>
    </location>
</feature>
<sequence length="514" mass="57260" precursor="true">MSRFPLLLLLLALPLFAVGTSSVGQDADEETALDPSDANFLYAPEAVAAYEEGVRLAEAGENDQALAAFSAALQMQTDYKEAYVAKGKILLELEDYEAAKKAFRSAIDYDAQSAEAYNGSGEASLEMGTIDIAYNDFLKALDFDRQNAEVLSNIGHIEVNYQNDPVTGIRFLDDAIALNPEDARAHRDRGLAHARLQEFDDATTNLKKAAEIDPGDYENFSTLASIYLAEDKYAEAIEALGQAIEAYEPKKHADLDLFIEGYLQRADARMQLGFEEAETDKAASMAAYEAVIGDAKKILAEYPDRFPYSGLAHYNRGIAERMLGQYGEAIKSLTESIQSVPGGQQPSYLAPAYLRRGICWHYQDYDDLARGDFEQAASINFLDPVPHLWMGLSYANEGDYRKAIVKYNEAISKDPSYALAYVNRGRAYYQLKEYERAITSFNDAIRNEPTNAEHYYKRGICHMQIEEYKKAVNSFRSALLNDPNMAKAQRQMGEAQRKLGNPNLGETYETQAGQ</sequence>
<dbReference type="PANTHER" id="PTHR44858:SF1">
    <property type="entry name" value="UDP-N-ACETYLGLUCOSAMINE--PEPTIDE N-ACETYLGLUCOSAMINYLTRANSFERASE SPINDLY-RELATED"/>
    <property type="match status" value="1"/>
</dbReference>
<feature type="repeat" description="TPR" evidence="3">
    <location>
        <begin position="418"/>
        <end position="451"/>
    </location>
</feature>
<feature type="chain" id="PRO_5021906057" evidence="5">
    <location>
        <begin position="18"/>
        <end position="514"/>
    </location>
</feature>
<feature type="signal peptide" evidence="5">
    <location>
        <begin position="1"/>
        <end position="17"/>
    </location>
</feature>
<dbReference type="KEGG" id="amob:HG15A2_03900"/>
<dbReference type="InterPro" id="IPR050498">
    <property type="entry name" value="Ycf3"/>
</dbReference>
<organism evidence="6 7">
    <name type="scientific">Adhaeretor mobilis</name>
    <dbReference type="NCBI Taxonomy" id="1930276"/>
    <lineage>
        <taxon>Bacteria</taxon>
        <taxon>Pseudomonadati</taxon>
        <taxon>Planctomycetota</taxon>
        <taxon>Planctomycetia</taxon>
        <taxon>Pirellulales</taxon>
        <taxon>Lacipirellulaceae</taxon>
        <taxon>Adhaeretor</taxon>
    </lineage>
</organism>
<feature type="region of interest" description="Disordered" evidence="4">
    <location>
        <begin position="489"/>
        <end position="514"/>
    </location>
</feature>
<evidence type="ECO:0000256" key="5">
    <source>
        <dbReference type="SAM" id="SignalP"/>
    </source>
</evidence>
<dbReference type="Pfam" id="PF14559">
    <property type="entry name" value="TPR_19"/>
    <property type="match status" value="1"/>
</dbReference>
<keyword evidence="2 3" id="KW-0802">TPR repeat</keyword>
<dbReference type="InterPro" id="IPR019734">
    <property type="entry name" value="TPR_rpt"/>
</dbReference>
<dbReference type="EMBL" id="CP036263">
    <property type="protein sequence ID" value="QDS97130.1"/>
    <property type="molecule type" value="Genomic_DNA"/>
</dbReference>
<proteinExistence type="predicted"/>
<name>A0A517MQG6_9BACT</name>
<dbReference type="Gene3D" id="1.25.40.10">
    <property type="entry name" value="Tetratricopeptide repeat domain"/>
    <property type="match status" value="5"/>
</dbReference>
<keyword evidence="7" id="KW-1185">Reference proteome</keyword>
<dbReference type="SMART" id="SM00028">
    <property type="entry name" value="TPR"/>
    <property type="match status" value="11"/>
</dbReference>
<dbReference type="Pfam" id="PF13432">
    <property type="entry name" value="TPR_16"/>
    <property type="match status" value="2"/>
</dbReference>
<dbReference type="AlphaFoldDB" id="A0A517MQG6"/>
<dbReference type="OrthoDB" id="9790037at2"/>
<dbReference type="InterPro" id="IPR011990">
    <property type="entry name" value="TPR-like_helical_dom_sf"/>
</dbReference>